<dbReference type="Pfam" id="PF18077">
    <property type="entry name" value="DUF5595"/>
    <property type="match status" value="1"/>
</dbReference>
<feature type="domain" description="Kinetochore protein Ndc80 CH" evidence="13">
    <location>
        <begin position="108"/>
        <end position="228"/>
    </location>
</feature>
<evidence type="ECO:0000256" key="4">
    <source>
        <dbReference type="ARBA" id="ARBA00022776"/>
    </source>
</evidence>
<evidence type="ECO:0000256" key="5">
    <source>
        <dbReference type="ARBA" id="ARBA00022838"/>
    </source>
</evidence>
<dbReference type="STRING" id="2282107.A0A286UUF8"/>
<evidence type="ECO:0000256" key="7">
    <source>
        <dbReference type="ARBA" id="ARBA00023242"/>
    </source>
</evidence>
<dbReference type="OrthoDB" id="7459479at2759"/>
<proteinExistence type="inferred from homology"/>
<feature type="region of interest" description="Disordered" evidence="12">
    <location>
        <begin position="85"/>
        <end position="117"/>
    </location>
</feature>
<dbReference type="InterPro" id="IPR055260">
    <property type="entry name" value="Ndc80_CH"/>
</dbReference>
<feature type="coiled-coil region" evidence="11">
    <location>
        <begin position="360"/>
        <end position="432"/>
    </location>
</feature>
<feature type="coiled-coil region" evidence="11">
    <location>
        <begin position="500"/>
        <end position="534"/>
    </location>
</feature>
<evidence type="ECO:0000313" key="16">
    <source>
        <dbReference type="Proteomes" id="UP000217199"/>
    </source>
</evidence>
<dbReference type="Proteomes" id="UP000217199">
    <property type="component" value="Unassembled WGS sequence"/>
</dbReference>
<feature type="domain" description="DUF5595" evidence="14">
    <location>
        <begin position="250"/>
        <end position="318"/>
    </location>
</feature>
<evidence type="ECO:0000256" key="1">
    <source>
        <dbReference type="ARBA" id="ARBA00007050"/>
    </source>
</evidence>
<keyword evidence="5 10" id="KW-0995">Kinetochore</keyword>
<evidence type="ECO:0000256" key="9">
    <source>
        <dbReference type="ARBA" id="ARBA00023328"/>
    </source>
</evidence>
<dbReference type="Pfam" id="PF03801">
    <property type="entry name" value="Ndc80_HEC"/>
    <property type="match status" value="1"/>
</dbReference>
<evidence type="ECO:0000256" key="11">
    <source>
        <dbReference type="SAM" id="Coils"/>
    </source>
</evidence>
<dbReference type="GO" id="GO:0031262">
    <property type="term" value="C:Ndc80 complex"/>
    <property type="evidence" value="ECO:0007669"/>
    <property type="project" value="UniProtKB-UniRule"/>
</dbReference>
<organism evidence="15 16">
    <name type="scientific">Pyrrhoderma noxium</name>
    <dbReference type="NCBI Taxonomy" id="2282107"/>
    <lineage>
        <taxon>Eukaryota</taxon>
        <taxon>Fungi</taxon>
        <taxon>Dikarya</taxon>
        <taxon>Basidiomycota</taxon>
        <taxon>Agaricomycotina</taxon>
        <taxon>Agaricomycetes</taxon>
        <taxon>Hymenochaetales</taxon>
        <taxon>Hymenochaetaceae</taxon>
        <taxon>Pyrrhoderma</taxon>
    </lineage>
</organism>
<name>A0A286UUF8_9AGAM</name>
<dbReference type="EMBL" id="NBII01000001">
    <property type="protein sequence ID" value="PAV23229.1"/>
    <property type="molecule type" value="Genomic_DNA"/>
</dbReference>
<feature type="coiled-coil region" evidence="11">
    <location>
        <begin position="599"/>
        <end position="651"/>
    </location>
</feature>
<comment type="subcellular location">
    <subcellularLocation>
        <location evidence="10">Chromosome</location>
        <location evidence="10">Centromere</location>
        <location evidence="10">Kinetochore</location>
    </subcellularLocation>
    <subcellularLocation>
        <location evidence="10">Nucleus</location>
    </subcellularLocation>
</comment>
<keyword evidence="3 10" id="KW-0132">Cell division</keyword>
<evidence type="ECO:0000256" key="3">
    <source>
        <dbReference type="ARBA" id="ARBA00022618"/>
    </source>
</evidence>
<dbReference type="Gene3D" id="1.10.418.30">
    <property type="entry name" value="Ncd80 complex, Ncd80 subunit"/>
    <property type="match status" value="1"/>
</dbReference>
<reference evidence="15 16" key="1">
    <citation type="journal article" date="2017" name="Mol. Ecol.">
        <title>Comparative and population genomic landscape of Phellinus noxius: A hypervariable fungus causing root rot in trees.</title>
        <authorList>
            <person name="Chung C.L."/>
            <person name="Lee T.J."/>
            <person name="Akiba M."/>
            <person name="Lee H.H."/>
            <person name="Kuo T.H."/>
            <person name="Liu D."/>
            <person name="Ke H.M."/>
            <person name="Yokoi T."/>
            <person name="Roa M.B."/>
            <person name="Lu M.J."/>
            <person name="Chang Y.Y."/>
            <person name="Ann P.J."/>
            <person name="Tsai J.N."/>
            <person name="Chen C.Y."/>
            <person name="Tzean S.S."/>
            <person name="Ota Y."/>
            <person name="Hattori T."/>
            <person name="Sahashi N."/>
            <person name="Liou R.F."/>
            <person name="Kikuchi T."/>
            <person name="Tsai I.J."/>
        </authorList>
    </citation>
    <scope>NUCLEOTIDE SEQUENCE [LARGE SCALE GENOMIC DNA]</scope>
    <source>
        <strain evidence="15 16">FFPRI411160</strain>
    </source>
</reference>
<feature type="region of interest" description="Disordered" evidence="12">
    <location>
        <begin position="1"/>
        <end position="38"/>
    </location>
</feature>
<dbReference type="InterPro" id="IPR040967">
    <property type="entry name" value="DUF5595"/>
</dbReference>
<comment type="function">
    <text evidence="10">Acts as a component of the essential kinetochore-associated NDC80 complex, which is required for chromosome segregation and spindle checkpoint activity.</text>
</comment>
<evidence type="ECO:0000256" key="10">
    <source>
        <dbReference type="RuleBase" id="RU368072"/>
    </source>
</evidence>
<evidence type="ECO:0000256" key="2">
    <source>
        <dbReference type="ARBA" id="ARBA00022454"/>
    </source>
</evidence>
<sequence>MDSVRRSIRPSIDPFGSSRPGPSGLPASTNSKAAAVSRFRQSIGGPQSYLGASRQSLYSTQGLNVPPSTSKLGPMAYGRTPMRSVRGGHQRGEGRQSMLPPTPAIGIVTSNKDPRPIRDKAAQNKWRSEIFNWLQESGFQGNLSKQTLMSPTAKDFRAMFEHLVALLDPTYTFGDKGKKFEDEFILALKALHYPYVDAINKSWLAAPASMHSWHTLTAMLSWITNLSKARYVYLDSSEPTLQDLDQLPENFDDENHHKALEFNYYSDAYGTFLAGADDFSEQDQYLESRYDQKNEKILSELEMLKSELKTLSAEHQSLTDKPAPIIELELTNASLRKDWKKFEEYLIHCENRRKRVLDAISREEAEIARDTAGLQKMREEQERLATVVKEQNLTPEEIAHMNSEQEILIRTLEELRKKNAETTNQMRTSEVALAKRSENVEQAIDEYTEFLDRLGLFPTLPPPLPPTDLRLEINFASSNPKELVRRTATNKGADLKNEIKTALDSVADHLRREHQSLENEVINVEQELDQVATDTDKIEEDIFNTERRTTNVQEEAEAIRLATQQEALMSNNEAERLQKELAHARTVNLANGVGVKSRLQALQIAYQEQIERVDRLKEETIRMILKSSSDIAAFKEEVSGHLNNLRQAVEES</sequence>
<keyword evidence="4 10" id="KW-0498">Mitosis</keyword>
<evidence type="ECO:0000256" key="6">
    <source>
        <dbReference type="ARBA" id="ARBA00023054"/>
    </source>
</evidence>
<dbReference type="AlphaFoldDB" id="A0A286UUF8"/>
<comment type="caution">
    <text evidence="15">The sequence shown here is derived from an EMBL/GenBank/DDBJ whole genome shotgun (WGS) entry which is preliminary data.</text>
</comment>
<dbReference type="InParanoid" id="A0A286UUF8"/>
<keyword evidence="7 10" id="KW-0539">Nucleus</keyword>
<evidence type="ECO:0000259" key="13">
    <source>
        <dbReference type="Pfam" id="PF03801"/>
    </source>
</evidence>
<feature type="coiled-coil region" evidence="11">
    <location>
        <begin position="294"/>
        <end position="321"/>
    </location>
</feature>
<evidence type="ECO:0000256" key="12">
    <source>
        <dbReference type="SAM" id="MobiDB-lite"/>
    </source>
</evidence>
<dbReference type="InterPro" id="IPR005550">
    <property type="entry name" value="Kinetochore_Ndc80"/>
</dbReference>
<dbReference type="Gene3D" id="6.10.250.1950">
    <property type="match status" value="1"/>
</dbReference>
<dbReference type="PANTHER" id="PTHR10643">
    <property type="entry name" value="KINETOCHORE PROTEIN NDC80"/>
    <property type="match status" value="1"/>
</dbReference>
<evidence type="ECO:0000313" key="15">
    <source>
        <dbReference type="EMBL" id="PAV23229.1"/>
    </source>
</evidence>
<keyword evidence="8 10" id="KW-0131">Cell cycle</keyword>
<dbReference type="GO" id="GO:0051301">
    <property type="term" value="P:cell division"/>
    <property type="evidence" value="ECO:0007669"/>
    <property type="project" value="UniProtKB-UniRule"/>
</dbReference>
<keyword evidence="6 11" id="KW-0175">Coiled coil</keyword>
<evidence type="ECO:0000256" key="8">
    <source>
        <dbReference type="ARBA" id="ARBA00023306"/>
    </source>
</evidence>
<dbReference type="GO" id="GO:0005634">
    <property type="term" value="C:nucleus"/>
    <property type="evidence" value="ECO:0007669"/>
    <property type="project" value="UniProtKB-SubCell"/>
</dbReference>
<evidence type="ECO:0000259" key="14">
    <source>
        <dbReference type="Pfam" id="PF18077"/>
    </source>
</evidence>
<comment type="similarity">
    <text evidence="1 10">Belongs to the NDC80/HEC1 family.</text>
</comment>
<gene>
    <name evidence="15" type="ORF">PNOK_0029700</name>
</gene>
<keyword evidence="2 10" id="KW-0158">Chromosome</keyword>
<dbReference type="FunCoup" id="A0A286UUF8">
    <property type="interactions" value="187"/>
</dbReference>
<dbReference type="InterPro" id="IPR038273">
    <property type="entry name" value="Ndc80_sf"/>
</dbReference>
<accession>A0A286UUF8</accession>
<comment type="subunit">
    <text evidence="10">Component of the NDC80 complex.</text>
</comment>
<keyword evidence="9 10" id="KW-0137">Centromere</keyword>
<keyword evidence="16" id="KW-1185">Reference proteome</keyword>
<protein>
    <recommendedName>
        <fullName evidence="10">Kinetochore protein NDC80</fullName>
    </recommendedName>
</protein>
<dbReference type="GO" id="GO:0051315">
    <property type="term" value="P:attachment of mitotic spindle microtubules to kinetochore"/>
    <property type="evidence" value="ECO:0007669"/>
    <property type="project" value="UniProtKB-UniRule"/>
</dbReference>
<dbReference type="PANTHER" id="PTHR10643:SF2">
    <property type="entry name" value="KINETOCHORE PROTEIN NDC80 HOMOLOG"/>
    <property type="match status" value="1"/>
</dbReference>